<proteinExistence type="predicted"/>
<keyword evidence="1" id="KW-0808">Transferase</keyword>
<dbReference type="Gene3D" id="3.40.50.150">
    <property type="entry name" value="Vaccinia Virus protein VP39"/>
    <property type="match status" value="1"/>
</dbReference>
<dbReference type="CDD" id="cd02440">
    <property type="entry name" value="AdoMet_MTases"/>
    <property type="match status" value="1"/>
</dbReference>
<dbReference type="Pfam" id="PF13489">
    <property type="entry name" value="Methyltransf_23"/>
    <property type="match status" value="1"/>
</dbReference>
<evidence type="ECO:0000313" key="2">
    <source>
        <dbReference type="Proteomes" id="UP000639516"/>
    </source>
</evidence>
<sequence length="250" mass="27932">METIYNSAFYDGQSAGSNRSARNIVPHVLKVFSPKSVLDVGCGLGTWLSEFAKLGVNDFLGIDGDYVERDKLFIPREKFKAVDLSKRFEVGEFDVVCCLEVAEHLPFECADILVASLIKSAPVVLFSAAIPDQGGTDHINEQWQSYWAKKFLSYDYKAFDFIRPIVRHNKDVEAWYRQNIVVYCRADRCPSGIAPVDNPADLDFVLPELYSNNIESARKQVDSALARTPSGRQSVRGLVHAVKRHIGLAG</sequence>
<dbReference type="SUPFAM" id="SSF53335">
    <property type="entry name" value="S-adenosyl-L-methionine-dependent methyltransferases"/>
    <property type="match status" value="1"/>
</dbReference>
<dbReference type="EMBL" id="JAATTO010000033">
    <property type="protein sequence ID" value="MBC9981031.1"/>
    <property type="molecule type" value="Genomic_DNA"/>
</dbReference>
<organism evidence="1 2">
    <name type="scientific">Bradyrhizobium campsiandrae</name>
    <dbReference type="NCBI Taxonomy" id="1729892"/>
    <lineage>
        <taxon>Bacteria</taxon>
        <taxon>Pseudomonadati</taxon>
        <taxon>Pseudomonadota</taxon>
        <taxon>Alphaproteobacteria</taxon>
        <taxon>Hyphomicrobiales</taxon>
        <taxon>Nitrobacteraceae</taxon>
        <taxon>Bradyrhizobium</taxon>
    </lineage>
</organism>
<keyword evidence="2" id="KW-1185">Reference proteome</keyword>
<name>A0ABR7UBY5_9BRAD</name>
<dbReference type="InterPro" id="IPR029063">
    <property type="entry name" value="SAM-dependent_MTases_sf"/>
</dbReference>
<comment type="caution">
    <text evidence="1">The sequence shown here is derived from an EMBL/GenBank/DDBJ whole genome shotgun (WGS) entry which is preliminary data.</text>
</comment>
<dbReference type="GO" id="GO:0032259">
    <property type="term" value="P:methylation"/>
    <property type="evidence" value="ECO:0007669"/>
    <property type="project" value="UniProtKB-KW"/>
</dbReference>
<protein>
    <submittedName>
        <fullName evidence="1">Methyltransferase domain-containing protein</fullName>
    </submittedName>
</protein>
<dbReference type="Proteomes" id="UP000639516">
    <property type="component" value="Unassembled WGS sequence"/>
</dbReference>
<evidence type="ECO:0000313" key="1">
    <source>
        <dbReference type="EMBL" id="MBC9981031.1"/>
    </source>
</evidence>
<keyword evidence="1" id="KW-0489">Methyltransferase</keyword>
<dbReference type="RefSeq" id="WP_188106655.1">
    <property type="nucleotide sequence ID" value="NZ_JAANIH010000060.1"/>
</dbReference>
<dbReference type="GO" id="GO:0008168">
    <property type="term" value="F:methyltransferase activity"/>
    <property type="evidence" value="ECO:0007669"/>
    <property type="project" value="UniProtKB-KW"/>
</dbReference>
<reference evidence="1 2" key="1">
    <citation type="journal article" date="2020" name="Arch. Microbiol.">
        <title>Bradyrhizobium campsiandrae sp. nov., a nitrogen-fixing bacterial strain isolated from a native leguminous tree from the Amazon adapted to flooded conditions.</title>
        <authorList>
            <person name="Cabral Michel D."/>
            <person name="Martins da Costa E."/>
            <person name="Azarias Guimaraes A."/>
            <person name="Soares de Carvalho T."/>
            <person name="Santos de Castro Caputo P."/>
            <person name="Willems A."/>
            <person name="de Souza Moreira F.M."/>
        </authorList>
    </citation>
    <scope>NUCLEOTIDE SEQUENCE [LARGE SCALE GENOMIC DNA]</scope>
    <source>
        <strain evidence="2">INPA 384B</strain>
    </source>
</reference>
<gene>
    <name evidence="1" type="ORF">HA482_22775</name>
</gene>
<accession>A0ABR7UBY5</accession>